<reference evidence="9" key="1">
    <citation type="submission" date="2023-03" db="EMBL/GenBank/DDBJ databases">
        <title>Mating type loci evolution in Malassezia.</title>
        <authorList>
            <person name="Coelho M.A."/>
        </authorList>
    </citation>
    <scope>NUCLEOTIDE SEQUENCE</scope>
    <source>
        <strain evidence="9">CBS 11721</strain>
    </source>
</reference>
<keyword evidence="6 8" id="KW-0472">Membrane</keyword>
<evidence type="ECO:0000256" key="1">
    <source>
        <dbReference type="ARBA" id="ARBA00004127"/>
    </source>
</evidence>
<dbReference type="GO" id="GO:0000139">
    <property type="term" value="C:Golgi membrane"/>
    <property type="evidence" value="ECO:0007669"/>
    <property type="project" value="UniProtKB-SubCell"/>
</dbReference>
<evidence type="ECO:0000256" key="6">
    <source>
        <dbReference type="ARBA" id="ARBA00023136"/>
    </source>
</evidence>
<evidence type="ECO:0000313" key="10">
    <source>
        <dbReference type="Proteomes" id="UP001219933"/>
    </source>
</evidence>
<dbReference type="Proteomes" id="UP001219933">
    <property type="component" value="Chromosome 2"/>
</dbReference>
<feature type="transmembrane region" description="Helical" evidence="8">
    <location>
        <begin position="80"/>
        <end position="101"/>
    </location>
</feature>
<evidence type="ECO:0000256" key="8">
    <source>
        <dbReference type="SAM" id="Phobius"/>
    </source>
</evidence>
<feature type="transmembrane region" description="Helical" evidence="8">
    <location>
        <begin position="244"/>
        <end position="263"/>
    </location>
</feature>
<evidence type="ECO:0000256" key="5">
    <source>
        <dbReference type="ARBA" id="ARBA00023034"/>
    </source>
</evidence>
<feature type="transmembrane region" description="Helical" evidence="8">
    <location>
        <begin position="172"/>
        <end position="194"/>
    </location>
</feature>
<dbReference type="GO" id="GO:0046873">
    <property type="term" value="F:metal ion transmembrane transporter activity"/>
    <property type="evidence" value="ECO:0007669"/>
    <property type="project" value="InterPro"/>
</dbReference>
<dbReference type="InterPro" id="IPR045891">
    <property type="entry name" value="ZIP9"/>
</dbReference>
<dbReference type="GO" id="GO:0006829">
    <property type="term" value="P:zinc ion transport"/>
    <property type="evidence" value="ECO:0007669"/>
    <property type="project" value="InterPro"/>
</dbReference>
<evidence type="ECO:0000256" key="3">
    <source>
        <dbReference type="ARBA" id="ARBA00022692"/>
    </source>
</evidence>
<dbReference type="PANTHER" id="PTHR16133:SF0">
    <property type="entry name" value="ZINC_IRON REGULATED TRANSPORTER-RELATED PROTEIN 102B, ISOFORM E"/>
    <property type="match status" value="1"/>
</dbReference>
<keyword evidence="3 8" id="KW-0812">Transmembrane</keyword>
<organism evidence="9 10">
    <name type="scientific">Malassezia cuniculi</name>
    <dbReference type="NCBI Taxonomy" id="948313"/>
    <lineage>
        <taxon>Eukaryota</taxon>
        <taxon>Fungi</taxon>
        <taxon>Dikarya</taxon>
        <taxon>Basidiomycota</taxon>
        <taxon>Ustilaginomycotina</taxon>
        <taxon>Malasseziomycetes</taxon>
        <taxon>Malasseziales</taxon>
        <taxon>Malasseziaceae</taxon>
        <taxon>Malassezia</taxon>
    </lineage>
</organism>
<dbReference type="InterPro" id="IPR003689">
    <property type="entry name" value="ZIP"/>
</dbReference>
<evidence type="ECO:0000256" key="4">
    <source>
        <dbReference type="ARBA" id="ARBA00022989"/>
    </source>
</evidence>
<feature type="region of interest" description="Disordered" evidence="7">
    <location>
        <begin position="267"/>
        <end position="296"/>
    </location>
</feature>
<evidence type="ECO:0000256" key="7">
    <source>
        <dbReference type="SAM" id="MobiDB-lite"/>
    </source>
</evidence>
<sequence>MTDGLGALVALGVAMAVGTFVTGCLPLFISLSRRGLRRLELWGSGLLIGAALTIVIPEGIASVYGSHRNDGALNGDSEPIINHPDIIAACLLGGFMLMFMIDKYSASHTSPPHLQGGELQTLSGGHHGTATEMTSEIRAMLSSMLGLLIHAAADGIAMGASSRSVEKSLRLVVALAIMVHKAPTSIGLCTLLMAEQYSKRAIRAGIFVFSLATPLSALLTYFIIRLISPDAGDGSTDSGSRHDIGAILTFSGGTFLFVAMHAVQHLSRPPPAREHTPSSPEHHHAHHPLDHDHPIHTDHEVQAPAAPLPEHETFSTWECILLVSLGTVTPKLLQTLFGAGHDHH</sequence>
<evidence type="ECO:0008006" key="11">
    <source>
        <dbReference type="Google" id="ProtNLM"/>
    </source>
</evidence>
<keyword evidence="4 8" id="KW-1133">Transmembrane helix</keyword>
<protein>
    <recommendedName>
        <fullName evidence="11">Zinc transporter ZIP9</fullName>
    </recommendedName>
</protein>
<proteinExistence type="predicted"/>
<accession>A0AAF0ETM4</accession>
<feature type="transmembrane region" description="Helical" evidence="8">
    <location>
        <begin position="6"/>
        <end position="29"/>
    </location>
</feature>
<dbReference type="Pfam" id="PF02535">
    <property type="entry name" value="Zip"/>
    <property type="match status" value="1"/>
</dbReference>
<dbReference type="EMBL" id="CP119878">
    <property type="protein sequence ID" value="WFD34914.1"/>
    <property type="molecule type" value="Genomic_DNA"/>
</dbReference>
<feature type="transmembrane region" description="Helical" evidence="8">
    <location>
        <begin position="139"/>
        <end position="160"/>
    </location>
</feature>
<feature type="transmembrane region" description="Helical" evidence="8">
    <location>
        <begin position="41"/>
        <end position="60"/>
    </location>
</feature>
<feature type="compositionally biased region" description="Basic and acidic residues" evidence="7">
    <location>
        <begin position="271"/>
        <end position="296"/>
    </location>
</feature>
<evidence type="ECO:0000256" key="2">
    <source>
        <dbReference type="ARBA" id="ARBA00004394"/>
    </source>
</evidence>
<dbReference type="PANTHER" id="PTHR16133">
    <property type="entry name" value="SOLUTE CARRIER FAMILY 39 ZINC TRANSPORTER , MEMBER 9-RELATED"/>
    <property type="match status" value="1"/>
</dbReference>
<comment type="subcellular location">
    <subcellularLocation>
        <location evidence="1">Endomembrane system</location>
        <topology evidence="1">Multi-pass membrane protein</topology>
    </subcellularLocation>
    <subcellularLocation>
        <location evidence="2">Golgi apparatus membrane</location>
    </subcellularLocation>
</comment>
<keyword evidence="5" id="KW-0333">Golgi apparatus</keyword>
<gene>
    <name evidence="9" type="ORF">MCUN1_001759</name>
</gene>
<evidence type="ECO:0000313" key="9">
    <source>
        <dbReference type="EMBL" id="WFD34914.1"/>
    </source>
</evidence>
<keyword evidence="10" id="KW-1185">Reference proteome</keyword>
<feature type="transmembrane region" description="Helical" evidence="8">
    <location>
        <begin position="206"/>
        <end position="224"/>
    </location>
</feature>
<name>A0AAF0ETM4_9BASI</name>
<dbReference type="AlphaFoldDB" id="A0AAF0ETM4"/>